<gene>
    <name evidence="2" type="ORF">UFOVP176_50</name>
</gene>
<dbReference type="EMBL" id="LR798224">
    <property type="protein sequence ID" value="CAB5194998.1"/>
    <property type="molecule type" value="Genomic_DNA"/>
</dbReference>
<feature type="compositionally biased region" description="Basic and acidic residues" evidence="1">
    <location>
        <begin position="54"/>
        <end position="72"/>
    </location>
</feature>
<organism evidence="2">
    <name type="scientific">uncultured Caudovirales phage</name>
    <dbReference type="NCBI Taxonomy" id="2100421"/>
    <lineage>
        <taxon>Viruses</taxon>
        <taxon>Duplodnaviria</taxon>
        <taxon>Heunggongvirae</taxon>
        <taxon>Uroviricota</taxon>
        <taxon>Caudoviricetes</taxon>
        <taxon>Peduoviridae</taxon>
        <taxon>Maltschvirus</taxon>
        <taxon>Maltschvirus maltsch</taxon>
    </lineage>
</organism>
<feature type="region of interest" description="Disordered" evidence="1">
    <location>
        <begin position="45"/>
        <end position="91"/>
    </location>
</feature>
<protein>
    <submittedName>
        <fullName evidence="2">Uncharacterized protein</fullName>
    </submittedName>
</protein>
<proteinExistence type="predicted"/>
<sequence>MESSNRTLGLLKGRYVDRSPQRNILRLSDLKQALEDQDWIESSVRHTRSVKAARANEGRRTQPRRLGKDTRGSEAGLQSNVAVDDEQKGRV</sequence>
<evidence type="ECO:0000256" key="1">
    <source>
        <dbReference type="SAM" id="MobiDB-lite"/>
    </source>
</evidence>
<accession>A0A6J7WJ25</accession>
<reference evidence="2" key="1">
    <citation type="submission" date="2020-05" db="EMBL/GenBank/DDBJ databases">
        <authorList>
            <person name="Chiriac C."/>
            <person name="Salcher M."/>
            <person name="Ghai R."/>
            <person name="Kavagutti S V."/>
        </authorList>
    </citation>
    <scope>NUCLEOTIDE SEQUENCE</scope>
</reference>
<name>A0A6J7WJ25_9CAUD</name>
<evidence type="ECO:0000313" key="2">
    <source>
        <dbReference type="EMBL" id="CAB5194998.1"/>
    </source>
</evidence>